<dbReference type="EnsemblBacteria" id="ACK41897">
    <property type="protein sequence ID" value="ACK41897"/>
    <property type="gene ID" value="Dtur_0609"/>
</dbReference>
<accession>B8DZG4</accession>
<dbReference type="GO" id="GO:0003723">
    <property type="term" value="F:RNA binding"/>
    <property type="evidence" value="ECO:0007669"/>
    <property type="project" value="UniProtKB-KW"/>
</dbReference>
<dbReference type="OrthoDB" id="9812560at2"/>
<protein>
    <recommendedName>
        <fullName evidence="2">CRISPR system Cms protein Csm4</fullName>
    </recommendedName>
</protein>
<name>B8DZG4_DICTD</name>
<dbReference type="NCBIfam" id="TIGR01903">
    <property type="entry name" value="cas5_csm4"/>
    <property type="match status" value="1"/>
</dbReference>
<dbReference type="InterPro" id="IPR005510">
    <property type="entry name" value="Csm4"/>
</dbReference>
<keyword evidence="3" id="KW-0694">RNA-binding</keyword>
<evidence type="ECO:0000256" key="4">
    <source>
        <dbReference type="ARBA" id="ARBA00023118"/>
    </source>
</evidence>
<sequence length="338" mass="39277">MKVEVYKLLKEGPLLLHIGLRRLDRTSNIIHSDTLFSALSNSLIKLFGEEKFDLFEKNLVISSVFPGLRLSKDILLLPKPEIPIKTSEEDHKKYKKFQWISLDALKKLLANFDKNSKQIFIQNVEEFKFLNPRTLITKSEFEEIGEEIYFMGTTLEPKVRVSRETYYKAKADEENSYTTLYFQENLELHPIKLSNRKTIIPFLYFLKMKNNEIEELFTPSLSLTLEEGLGGERTTGKGIFDTFEKEELEVPENGEFEISLSLTFPKREEVNNLIYYQLVKRDGFIYYQKPTGYRKKTHYKIAEGALVRSPYVGENINVSPISSMKVISYGKSLGFKIS</sequence>
<dbReference type="EMBL" id="CP001251">
    <property type="protein sequence ID" value="ACK41897.1"/>
    <property type="molecule type" value="Genomic_DNA"/>
</dbReference>
<feature type="domain" description="Csm4 C-terminal" evidence="6">
    <location>
        <begin position="253"/>
        <end position="336"/>
    </location>
</feature>
<feature type="domain" description="CRISPR type III-associated protein" evidence="5">
    <location>
        <begin position="16"/>
        <end position="240"/>
    </location>
</feature>
<dbReference type="InterPro" id="IPR040932">
    <property type="entry name" value="Csm4_C"/>
</dbReference>
<reference evidence="8" key="1">
    <citation type="journal article" date="2016" name="Front. Microbiol.">
        <title>The complete genome sequence of hyperthermophile Dictyoglomus turgidum DSM 6724 reveals a specialized carbohydrate fermentor.</title>
        <authorList>
            <person name="Brumm P.J."/>
            <person name="Gowda K."/>
            <person name="Robb F.T."/>
            <person name="Mead D.A."/>
        </authorList>
    </citation>
    <scope>NUCLEOTIDE SEQUENCE [LARGE SCALE GENOMIC DNA]</scope>
    <source>
        <strain evidence="8">DSM 6724 / Z-1310</strain>
    </source>
</reference>
<evidence type="ECO:0000313" key="8">
    <source>
        <dbReference type="Proteomes" id="UP000007719"/>
    </source>
</evidence>
<evidence type="ECO:0000256" key="1">
    <source>
        <dbReference type="ARBA" id="ARBA00005772"/>
    </source>
</evidence>
<organism evidence="7 8">
    <name type="scientific">Dictyoglomus turgidum (strain DSM 6724 / Z-1310)</name>
    <dbReference type="NCBI Taxonomy" id="515635"/>
    <lineage>
        <taxon>Bacteria</taxon>
        <taxon>Pseudomonadati</taxon>
        <taxon>Dictyoglomota</taxon>
        <taxon>Dictyoglomia</taxon>
        <taxon>Dictyoglomales</taxon>
        <taxon>Dictyoglomaceae</taxon>
        <taxon>Dictyoglomus</taxon>
    </lineage>
</organism>
<comment type="similarity">
    <text evidence="1">Belongs to the CRISPR-associated Csm4 family.</text>
</comment>
<dbReference type="GO" id="GO:0051607">
    <property type="term" value="P:defense response to virus"/>
    <property type="evidence" value="ECO:0007669"/>
    <property type="project" value="UniProtKB-KW"/>
</dbReference>
<evidence type="ECO:0000256" key="3">
    <source>
        <dbReference type="ARBA" id="ARBA00022884"/>
    </source>
</evidence>
<dbReference type="AlphaFoldDB" id="B8DZG4"/>
<dbReference type="Proteomes" id="UP000007719">
    <property type="component" value="Chromosome"/>
</dbReference>
<dbReference type="HOGENOM" id="CLU_062371_0_0_0"/>
<gene>
    <name evidence="7" type="ordered locus">Dtur_0609</name>
</gene>
<dbReference type="InterPro" id="IPR005537">
    <property type="entry name" value="RAMP_III_fam"/>
</dbReference>
<keyword evidence="8" id="KW-1185">Reference proteome</keyword>
<dbReference type="Pfam" id="PF17953">
    <property type="entry name" value="Csm4_C"/>
    <property type="match status" value="1"/>
</dbReference>
<evidence type="ECO:0000256" key="2">
    <source>
        <dbReference type="ARBA" id="ARBA00016109"/>
    </source>
</evidence>
<keyword evidence="4" id="KW-0051">Antiviral defense</keyword>
<evidence type="ECO:0000259" key="5">
    <source>
        <dbReference type="Pfam" id="PF03787"/>
    </source>
</evidence>
<dbReference type="STRING" id="515635.Dtur_0609"/>
<evidence type="ECO:0000313" key="7">
    <source>
        <dbReference type="EMBL" id="ACK41897.1"/>
    </source>
</evidence>
<evidence type="ECO:0000259" key="6">
    <source>
        <dbReference type="Pfam" id="PF17953"/>
    </source>
</evidence>
<dbReference type="eggNOG" id="COG1567">
    <property type="taxonomic scope" value="Bacteria"/>
</dbReference>
<dbReference type="RefSeq" id="WP_012582982.1">
    <property type="nucleotide sequence ID" value="NC_011661.1"/>
</dbReference>
<dbReference type="Pfam" id="PF03787">
    <property type="entry name" value="RAMPs"/>
    <property type="match status" value="1"/>
</dbReference>
<dbReference type="InParanoid" id="B8DZG4"/>
<dbReference type="KEGG" id="dtu:Dtur_0609"/>
<proteinExistence type="inferred from homology"/>